<dbReference type="NCBIfam" id="TIGR01899">
    <property type="entry name" value="cas_TM1807_csm5"/>
    <property type="match status" value="1"/>
</dbReference>
<sequence length="337" mass="39511">MGVKNYILHCFILSPIHIGDGSEIEPLNYVIKNGKLYKIRLEEFIYSLDNDKKNIILNLMKENNLKGIRKFIKDNIDLQKFREYIVDVSRNVQSLYEEKFEDLNNQLILIPFIRSSNIPYIPGSSLKGAIRTAVLNELDKPEYKDEEISERNKSKNVEGIILNTFDINRKGEKFYKPDKDPFRFIKVKDVFLPENSTIFEKIDTIYIKNRKSLGIQQIFEVIKTGINFDLEIGIDEKGMEKSRVIKLDIKEILNHCDKFYNNVLDEESKKFSGSIQTKYLEIKEKSKNGYLIRLGRGCGYDSITLKNWKFKKELKTKMLLQDERPLGFLLVKEVKEI</sequence>
<comment type="function">
    <text evidence="1">This subunit might be involved in maturation of a crRNA intermediate to its mature form.</text>
</comment>
<feature type="domain" description="CRISPR type III-associated protein" evidence="7">
    <location>
        <begin position="13"/>
        <end position="299"/>
    </location>
</feature>
<dbReference type="GO" id="GO:0051607">
    <property type="term" value="P:defense response to virus"/>
    <property type="evidence" value="ECO:0007669"/>
    <property type="project" value="UniProtKB-KW"/>
</dbReference>
<evidence type="ECO:0000256" key="6">
    <source>
        <dbReference type="ARBA" id="ARBA00031720"/>
    </source>
</evidence>
<evidence type="ECO:0000256" key="5">
    <source>
        <dbReference type="ARBA" id="ARBA00023118"/>
    </source>
</evidence>
<keyword evidence="5" id="KW-0051">Antiviral defense</keyword>
<accession>A0A7C4U7Q5</accession>
<name>A0A7C4U7Q5_UNCW3</name>
<comment type="caution">
    <text evidence="8">The sequence shown here is derived from an EMBL/GenBank/DDBJ whole genome shotgun (WGS) entry which is preliminary data.</text>
</comment>
<keyword evidence="4" id="KW-0694">RNA-binding</keyword>
<evidence type="ECO:0000313" key="8">
    <source>
        <dbReference type="EMBL" id="HGW91315.1"/>
    </source>
</evidence>
<dbReference type="InterPro" id="IPR010173">
    <property type="entry name" value="CRISPR-assoc_Csm5"/>
</dbReference>
<dbReference type="AlphaFoldDB" id="A0A7C4U7Q5"/>
<dbReference type="GO" id="GO:0003723">
    <property type="term" value="F:RNA binding"/>
    <property type="evidence" value="ECO:0007669"/>
    <property type="project" value="UniProtKB-KW"/>
</dbReference>
<gene>
    <name evidence="8" type="primary">csm5</name>
    <name evidence="8" type="ORF">ENV67_02085</name>
</gene>
<evidence type="ECO:0000256" key="1">
    <source>
        <dbReference type="ARBA" id="ARBA00003088"/>
    </source>
</evidence>
<dbReference type="PANTHER" id="PTHR38007">
    <property type="entry name" value="CRISPR SYSTEM CMS PROTEIN CSM5"/>
    <property type="match status" value="1"/>
</dbReference>
<comment type="similarity">
    <text evidence="2">Belongs to the CRISPR-associated Csm5 family.</text>
</comment>
<protein>
    <recommendedName>
        <fullName evidence="3">CRISPR system Cms protein Csm5</fullName>
    </recommendedName>
    <alternativeName>
        <fullName evidence="6">CRISPR type III A-associated protein Csm5</fullName>
    </alternativeName>
</protein>
<dbReference type="InterPro" id="IPR005537">
    <property type="entry name" value="RAMP_III_fam"/>
</dbReference>
<proteinExistence type="inferred from homology"/>
<evidence type="ECO:0000256" key="4">
    <source>
        <dbReference type="ARBA" id="ARBA00022884"/>
    </source>
</evidence>
<dbReference type="PANTHER" id="PTHR38007:SF1">
    <property type="entry name" value="CRISPR SYSTEM CMS PROTEIN CSM5"/>
    <property type="match status" value="1"/>
</dbReference>
<dbReference type="Pfam" id="PF03787">
    <property type="entry name" value="RAMPs"/>
    <property type="match status" value="1"/>
</dbReference>
<evidence type="ECO:0000256" key="2">
    <source>
        <dbReference type="ARBA" id="ARBA00006680"/>
    </source>
</evidence>
<reference evidence="8" key="1">
    <citation type="journal article" date="2020" name="mSystems">
        <title>Genome- and Community-Level Interaction Insights into Carbon Utilization and Element Cycling Functions of Hydrothermarchaeota in Hydrothermal Sediment.</title>
        <authorList>
            <person name="Zhou Z."/>
            <person name="Liu Y."/>
            <person name="Xu W."/>
            <person name="Pan J."/>
            <person name="Luo Z.H."/>
            <person name="Li M."/>
        </authorList>
    </citation>
    <scope>NUCLEOTIDE SEQUENCE [LARGE SCALE GENOMIC DNA]</scope>
    <source>
        <strain evidence="8">SpSt-780</strain>
    </source>
</reference>
<organism evidence="8">
    <name type="scientific">candidate division WOR-3 bacterium</name>
    <dbReference type="NCBI Taxonomy" id="2052148"/>
    <lineage>
        <taxon>Bacteria</taxon>
        <taxon>Bacteria division WOR-3</taxon>
    </lineage>
</organism>
<dbReference type="EMBL" id="DTHG01000025">
    <property type="protein sequence ID" value="HGW91315.1"/>
    <property type="molecule type" value="Genomic_DNA"/>
</dbReference>
<evidence type="ECO:0000256" key="3">
    <source>
        <dbReference type="ARBA" id="ARBA00016113"/>
    </source>
</evidence>
<evidence type="ECO:0000259" key="7">
    <source>
        <dbReference type="Pfam" id="PF03787"/>
    </source>
</evidence>